<reference evidence="2 3" key="1">
    <citation type="submission" date="2019-12" db="EMBL/GenBank/DDBJ databases">
        <title>Paraburkholderia acidiphila 7Q-K02 sp. nov and Paraburkholderia acidisoli DHF22 sp. nov., two strains isolated from forest soil.</title>
        <authorList>
            <person name="Gao Z."/>
            <person name="Qiu L."/>
        </authorList>
    </citation>
    <scope>NUCLEOTIDE SEQUENCE [LARGE SCALE GENOMIC DNA]</scope>
    <source>
        <strain evidence="2 3">7Q-K02</strain>
    </source>
</reference>
<dbReference type="EMBL" id="CP046912">
    <property type="protein sequence ID" value="QGZ59455.1"/>
    <property type="molecule type" value="Genomic_DNA"/>
</dbReference>
<dbReference type="InterPro" id="IPR006949">
    <property type="entry name" value="Barrel_Baseplate_J-like"/>
</dbReference>
<dbReference type="RefSeq" id="WP_158762637.1">
    <property type="nucleotide sequence ID" value="NZ_CP046912.1"/>
</dbReference>
<name>A0A7Z2GDD2_9BURK</name>
<dbReference type="NCBIfam" id="TIGR02243">
    <property type="entry name" value="putative baseplate assembly protein"/>
    <property type="match status" value="1"/>
</dbReference>
<dbReference type="InterPro" id="IPR011749">
    <property type="entry name" value="CHP02243"/>
</dbReference>
<dbReference type="KEGG" id="pacp:FAZ97_31160"/>
<proteinExistence type="predicted"/>
<keyword evidence="3" id="KW-1185">Reference proteome</keyword>
<organism evidence="2 3">
    <name type="scientific">Paraburkholderia acidiphila</name>
    <dbReference type="NCBI Taxonomy" id="2571747"/>
    <lineage>
        <taxon>Bacteria</taxon>
        <taxon>Pseudomonadati</taxon>
        <taxon>Pseudomonadota</taxon>
        <taxon>Betaproteobacteria</taxon>
        <taxon>Burkholderiales</taxon>
        <taxon>Burkholderiaceae</taxon>
        <taxon>Paraburkholderia</taxon>
    </lineage>
</organism>
<gene>
    <name evidence="2" type="ORF">FAZ97_31160</name>
</gene>
<dbReference type="Proteomes" id="UP000434209">
    <property type="component" value="Chromosome 4"/>
</dbReference>
<protein>
    <submittedName>
        <fullName evidence="2">Putative baseplate assembly protein</fullName>
    </submittedName>
</protein>
<evidence type="ECO:0000259" key="1">
    <source>
        <dbReference type="Pfam" id="PF04865"/>
    </source>
</evidence>
<dbReference type="Pfam" id="PF04865">
    <property type="entry name" value="Baseplate_J"/>
    <property type="match status" value="1"/>
</dbReference>
<accession>A0A7Z2GDD2</accession>
<evidence type="ECO:0000313" key="2">
    <source>
        <dbReference type="EMBL" id="QGZ59455.1"/>
    </source>
</evidence>
<evidence type="ECO:0000313" key="3">
    <source>
        <dbReference type="Proteomes" id="UP000434209"/>
    </source>
</evidence>
<sequence length="974" mass="100779">MNCTGLPNCTCGCCAGVSVETPQGENNRAGLPQIAYRTGTWASFRASMLARLSSAEYPALAALKTRESDDFSIALIDTASVMLDILTFYQERLANESYLRTAVQLDSLTQLSRLIGYQPAPGVAASTWLAFTIKAATGLPVDPTTGALTIPALTQVQSVPAQGQTPQSFETSAPILAKADWNALPVQTGVPWIPKTGNTSVYLAGTATQLQPGDAILIVGDERANWTAASGAPVSERWDLRIVGAVTPDTTRQRTLVTWSEPLGAAGSAPAAANPVFYALRQRAALYGYNAIDPLMLAWGTRVTLLNDKLLQAGPPLDWTFGIDPATGAALADESRIDLDAVYGKLTPGGWLALIRPHGTGTRTPAGAIMLYRIESVTSMTRSGYGASAKVTRIATDTNEALADYFAATRLASALTQSEALAAAEQPLDYPLYGNCVDLEGVRTDLANVSAIAVVGKSQMLSVLPGAGGIQFIPDDQTAHVTLNAGDVVTLLQPPDFLLPDGTAEDWANASGLFPLYVADKNGRSGTVSAALGDFALVPAAANAPVTQEFGLVASVALVSKPYPRTRIVLKSPLLNCYDRTATSVNANVGPATAGASVAEVLGSGAAATPNQRFTLKQTPLTYIQAPTPSGSASTLSVLVNGVAWTAVPSLYEAPPTAQVYTVMNLPGGAATVTFGDNDEGATLPTGMANVQARYRVGLGAAGNVGAGTITTLVDRPLGVGGVSNPMPATGGQDAQTVDGIRANAPLSVLTLGRAVSLSDYQNYAATFAGIDKAFAIWIANGPYRGVWLTVAGANGAALPPGNLTLATLVTSLTSFSNPNVLVYAQSFYETTFRLSADIACDPRRDANAVYAAVRAALTLAYSYAKRSFGQGVSGDEVALLIQNVPGVIAVNVKALVVVATSTAGDLSSAGFSVSAYNAWMKGALATPLPRPCAGSPNHICPYVPVAGDSAPPTPAEILVLDPDPKQLVLGAMS</sequence>
<dbReference type="AlphaFoldDB" id="A0A7Z2GDD2"/>
<dbReference type="OrthoDB" id="266253at2"/>
<feature type="domain" description="Baseplate protein J-like barrel" evidence="1">
    <location>
        <begin position="679"/>
        <end position="732"/>
    </location>
</feature>